<accession>A0A7R8MJW9</accession>
<reference evidence="1 2" key="1">
    <citation type="submission" date="2020-09" db="EMBL/GenBank/DDBJ databases">
        <authorList>
            <person name="Jameson E."/>
        </authorList>
    </citation>
    <scope>NUCLEOTIDE SEQUENCE [LARGE SCALE GENOMIC DNA]</scope>
</reference>
<dbReference type="Proteomes" id="UP000596247">
    <property type="component" value="Chromosome"/>
</dbReference>
<proteinExistence type="predicted"/>
<keyword evidence="2" id="KW-1185">Reference proteome</keyword>
<name>A0A7R8MJW9_9CAUD</name>
<evidence type="ECO:0000313" key="2">
    <source>
        <dbReference type="Proteomes" id="UP000596247"/>
    </source>
</evidence>
<evidence type="ECO:0000313" key="1">
    <source>
        <dbReference type="EMBL" id="CAD5236312.1"/>
    </source>
</evidence>
<gene>
    <name evidence="1" type="ORF">LLCLJKAH_00323</name>
</gene>
<organism evidence="1 2">
    <name type="scientific">Klebsiella phage vB_KvM-Eowyn</name>
    <dbReference type="NCBI Taxonomy" id="2762819"/>
    <lineage>
        <taxon>Viruses</taxon>
        <taxon>Duplodnaviria</taxon>
        <taxon>Heunggongvirae</taxon>
        <taxon>Uroviricota</taxon>
        <taxon>Caudoviricetes</taxon>
        <taxon>Chimalliviridae</taxon>
        <taxon>Eowynvirus</taxon>
        <taxon>Eowynvirus eowyn</taxon>
    </lineage>
</organism>
<dbReference type="EMBL" id="LR881104">
    <property type="protein sequence ID" value="CAD5236312.1"/>
    <property type="molecule type" value="Genomic_DNA"/>
</dbReference>
<protein>
    <submittedName>
        <fullName evidence="1">Uncharacterized protein</fullName>
    </submittedName>
</protein>
<sequence length="162" mass="17716">MIDVTKSKMALHITNSADIPVVGRMQYGNVITDDGPEKGVAIRTSPVTRVEEVGSQTFIKTLSDSVYEVVNDITPETDGKIYTPRQIAADTFDICKQWAGKPDIPRMDAVTGAVQDVLLHMGFSEDNSRNRLVGHSVDVEVNDILLSFHDLKKEAADGIADD</sequence>